<evidence type="ECO:0000313" key="1">
    <source>
        <dbReference type="EMBL" id="VWB53021.1"/>
    </source>
</evidence>
<proteinExistence type="predicted"/>
<dbReference type="InterPro" id="IPR027417">
    <property type="entry name" value="P-loop_NTPase"/>
</dbReference>
<protein>
    <submittedName>
        <fullName evidence="1">Lipopolysaccharide biosynthesis protein-like protein</fullName>
    </submittedName>
</protein>
<dbReference type="SUPFAM" id="SSF52540">
    <property type="entry name" value="P-loop containing nucleoside triphosphate hydrolases"/>
    <property type="match status" value="1"/>
</dbReference>
<dbReference type="Gene3D" id="3.40.50.300">
    <property type="entry name" value="P-loop containing nucleotide triphosphate hydrolases"/>
    <property type="match status" value="1"/>
</dbReference>
<organism evidence="1 2">
    <name type="scientific">Burkholderia arboris</name>
    <dbReference type="NCBI Taxonomy" id="488730"/>
    <lineage>
        <taxon>Bacteria</taxon>
        <taxon>Pseudomonadati</taxon>
        <taxon>Pseudomonadota</taxon>
        <taxon>Betaproteobacteria</taxon>
        <taxon>Burkholderiales</taxon>
        <taxon>Burkholderiaceae</taxon>
        <taxon>Burkholderia</taxon>
        <taxon>Burkholderia cepacia complex</taxon>
    </lineage>
</organism>
<evidence type="ECO:0000313" key="2">
    <source>
        <dbReference type="Proteomes" id="UP000494172"/>
    </source>
</evidence>
<name>A0A9Q9UQX4_9BURK</name>
<dbReference type="Proteomes" id="UP000494172">
    <property type="component" value="Unassembled WGS sequence"/>
</dbReference>
<accession>A0A9Q9UQX4</accession>
<reference evidence="1 2" key="1">
    <citation type="submission" date="2019-09" db="EMBL/GenBank/DDBJ databases">
        <authorList>
            <person name="Depoorter E."/>
        </authorList>
    </citation>
    <scope>NUCLEOTIDE SEQUENCE [LARGE SCALE GENOMIC DNA]</scope>
    <source>
        <strain evidence="1">LMG 24066</strain>
    </source>
</reference>
<sequence length="814" mass="90294">MTHSTDESRIHFLHIGKTGGTALVHAIKSLGANGRDIRDVHLHGHAVRLPDIPVGEKVFFCLRNPITRYVSGFYSRLRKGRPRYQGEWTEGEAAAFARFETADALARAIVSQDQAVSAAAHHAMRQIDHVKTSVWDWLISPAYLRSRAADIAFIAQQEWLTDDASVLSEILGLGPLHLPDDDVDAHRNPAHVDKTLCTQGEDNIRRWYRNDFDAIEVCREIARGNGMVCSLTRQYPAASQRKKECMESRRKLIVVLGSPRSGTSATTRGLKALGVELGERLMEANAHVNAKGYWEDVDLHAVNLELEREVGGDWDTLGPMRVNEVAQGKRDELHARAVVLLRERLAGGMPFGFKDPRTTRVLPFWQPVFEQIDADVRYVIALRNPLSVAFSMARAVQMPQEKAHVLWLEYMVDAVLDSRGCRRVLIDFDVLMTDPLTQLGRMATGVGLPAPQPGDALYEDYAGEFLDNSLRHAEFTVDDLDRHASMLPEVVQAYAMLRRVACDEIALDDDDVTALFTRLRTRLTSLAPLLLGYRSRENRERQLVRDICARDASLAESARLSEQVQSQVAGVVEAVKTQLENYVSWSVAETRLVDAKVAELKQGLEGRSGASDVEHAVRSLADELAALRDRQADAIGALSGEIRAEFSAQASRVAEREAVLRTTLTETEAALRRTLLDNEAALGETRLANAREVAEWRAAASAAEGQRVALQHAVDTLDARIAQLTETVAVTASQRDVAVARYEAEVARHALETARHVDERLADERRIVDMQATIHRLSEALGIREAELSGVERSAFGRFALTGVRKRLTPATNG</sequence>
<comment type="caution">
    <text evidence="1">The sequence shown here is derived from an EMBL/GenBank/DDBJ whole genome shotgun (WGS) entry which is preliminary data.</text>
</comment>
<dbReference type="AlphaFoldDB" id="A0A9Q9UQX4"/>
<dbReference type="RefSeq" id="WP_174992466.1">
    <property type="nucleotide sequence ID" value="NZ_CABVPX010000008.1"/>
</dbReference>
<gene>
    <name evidence="1" type="ORF">BAR24066_02421</name>
</gene>
<dbReference type="EMBL" id="CABVPX010000008">
    <property type="protein sequence ID" value="VWB53021.1"/>
    <property type="molecule type" value="Genomic_DNA"/>
</dbReference>